<dbReference type="EMBL" id="FOJW01000005">
    <property type="protein sequence ID" value="SFB01657.1"/>
    <property type="molecule type" value="Genomic_DNA"/>
</dbReference>
<evidence type="ECO:0000313" key="9">
    <source>
        <dbReference type="EMBL" id="SFB01657.1"/>
    </source>
</evidence>
<dbReference type="Gene3D" id="1.20.1730.10">
    <property type="entry name" value="Sodium/glucose cotransporter"/>
    <property type="match status" value="1"/>
</dbReference>
<reference evidence="9 10" key="1">
    <citation type="submission" date="2016-10" db="EMBL/GenBank/DDBJ databases">
        <authorList>
            <person name="de Groot N.N."/>
        </authorList>
    </citation>
    <scope>NUCLEOTIDE SEQUENCE [LARGE SCALE GENOMIC DNA]</scope>
    <source>
        <strain evidence="9 10">CGMCC 1.3702</strain>
    </source>
</reference>
<accession>A0A1I0XLQ8</accession>
<dbReference type="PANTHER" id="PTHR48086">
    <property type="entry name" value="SODIUM/PROLINE SYMPORTER-RELATED"/>
    <property type="match status" value="1"/>
</dbReference>
<evidence type="ECO:0000256" key="7">
    <source>
        <dbReference type="RuleBase" id="RU362091"/>
    </source>
</evidence>
<keyword evidence="5 8" id="KW-1133">Transmembrane helix</keyword>
<dbReference type="AlphaFoldDB" id="A0A1I0XLQ8"/>
<keyword evidence="10" id="KW-1185">Reference proteome</keyword>
<dbReference type="CDD" id="cd10322">
    <property type="entry name" value="SLC5sbd"/>
    <property type="match status" value="1"/>
</dbReference>
<feature type="transmembrane region" description="Helical" evidence="8">
    <location>
        <begin position="398"/>
        <end position="418"/>
    </location>
</feature>
<dbReference type="Pfam" id="PF00474">
    <property type="entry name" value="SSF"/>
    <property type="match status" value="1"/>
</dbReference>
<gene>
    <name evidence="9" type="ORF">SAMN04488072_105155</name>
</gene>
<feature type="transmembrane region" description="Helical" evidence="8">
    <location>
        <begin position="450"/>
        <end position="472"/>
    </location>
</feature>
<protein>
    <submittedName>
        <fullName evidence="9">Solute:Na+ symporter, SSS family</fullName>
    </submittedName>
</protein>
<name>A0A1I0XLQ8_9BACI</name>
<feature type="transmembrane region" description="Helical" evidence="8">
    <location>
        <begin position="311"/>
        <end position="336"/>
    </location>
</feature>
<evidence type="ECO:0000256" key="2">
    <source>
        <dbReference type="ARBA" id="ARBA00006434"/>
    </source>
</evidence>
<feature type="transmembrane region" description="Helical" evidence="8">
    <location>
        <begin position="425"/>
        <end position="444"/>
    </location>
</feature>
<feature type="transmembrane region" description="Helical" evidence="8">
    <location>
        <begin position="277"/>
        <end position="299"/>
    </location>
</feature>
<feature type="transmembrane region" description="Helical" evidence="8">
    <location>
        <begin position="233"/>
        <end position="256"/>
    </location>
</feature>
<dbReference type="GO" id="GO:0005886">
    <property type="term" value="C:plasma membrane"/>
    <property type="evidence" value="ECO:0007669"/>
    <property type="project" value="TreeGrafter"/>
</dbReference>
<dbReference type="InterPro" id="IPR001734">
    <property type="entry name" value="Na/solute_symporter"/>
</dbReference>
<dbReference type="GO" id="GO:0022857">
    <property type="term" value="F:transmembrane transporter activity"/>
    <property type="evidence" value="ECO:0007669"/>
    <property type="project" value="InterPro"/>
</dbReference>
<feature type="transmembrane region" description="Helical" evidence="8">
    <location>
        <begin position="132"/>
        <end position="151"/>
    </location>
</feature>
<feature type="transmembrane region" description="Helical" evidence="8">
    <location>
        <begin position="171"/>
        <end position="189"/>
    </location>
</feature>
<evidence type="ECO:0000256" key="8">
    <source>
        <dbReference type="SAM" id="Phobius"/>
    </source>
</evidence>
<dbReference type="InterPro" id="IPR050277">
    <property type="entry name" value="Sodium:Solute_Symporter"/>
</dbReference>
<feature type="transmembrane region" description="Helical" evidence="8">
    <location>
        <begin position="53"/>
        <end position="73"/>
    </location>
</feature>
<evidence type="ECO:0000256" key="6">
    <source>
        <dbReference type="ARBA" id="ARBA00023136"/>
    </source>
</evidence>
<comment type="similarity">
    <text evidence="2 7">Belongs to the sodium:solute symporter (SSF) (TC 2.A.21) family.</text>
</comment>
<evidence type="ECO:0000256" key="5">
    <source>
        <dbReference type="ARBA" id="ARBA00022989"/>
    </source>
</evidence>
<feature type="transmembrane region" description="Helical" evidence="8">
    <location>
        <begin position="374"/>
        <end position="392"/>
    </location>
</feature>
<feature type="transmembrane region" description="Helical" evidence="8">
    <location>
        <begin position="85"/>
        <end position="111"/>
    </location>
</feature>
<dbReference type="PANTHER" id="PTHR48086:SF7">
    <property type="entry name" value="SODIUM-SOLUTE SYMPORTER-RELATED"/>
    <property type="match status" value="1"/>
</dbReference>
<feature type="transmembrane region" description="Helical" evidence="8">
    <location>
        <begin position="23"/>
        <end position="41"/>
    </location>
</feature>
<keyword evidence="3" id="KW-0813">Transport</keyword>
<feature type="transmembrane region" description="Helical" evidence="8">
    <location>
        <begin position="201"/>
        <end position="221"/>
    </location>
</feature>
<comment type="subcellular location">
    <subcellularLocation>
        <location evidence="1">Membrane</location>
        <topology evidence="1">Multi-pass membrane protein</topology>
    </subcellularLocation>
</comment>
<evidence type="ECO:0000256" key="3">
    <source>
        <dbReference type="ARBA" id="ARBA00022448"/>
    </source>
</evidence>
<dbReference type="STRING" id="237679.SAMN04488072_105155"/>
<dbReference type="PROSITE" id="PS50283">
    <property type="entry name" value="NA_SOLUT_SYMP_3"/>
    <property type="match status" value="1"/>
</dbReference>
<proteinExistence type="inferred from homology"/>
<keyword evidence="4 8" id="KW-0812">Transmembrane</keyword>
<sequence length="479" mass="51139">MIRRVTTNKKGALTLSIESDVSLLWYVVGYGILMVMLGIYYSKKISKSEDYILAGRSLGTLVLSGTLLATWVGSGSITGGQTSMAYSFGLIPAFLLTFPVIAGIILLYFIAPKIRNLGKYTVSSILEEKYGPSARLLASIIIILAYIGIVSYQIQGVGFILNVTTGLSVEWGVIIGGVLIIFLATIGGLRSVAPTDALSSGFMVLGLLIALPFMITIAGGWDEITSNVPASHLTATGSLSTIQLLGYLLPPLFLILSDQNMYQRLAASKENRTTKKANIGWIAGILIVTPVISLIAFAASSMFHDIDPGMALMASTLVLPNVVGGILLAAATAFIITTGNSYLLSGATNVTYDIVHKYFMKNATDKQLMNTTKIFVIAMGVLAYILINYFPTILDVQMYAYTVYGAGLTPAVLGVLLWKRVNKAGGFSSMIAGVVTTLLWEIVLGKPFDINSSVIAVPVAILVLIFVTLATAKRQVNTT</sequence>
<evidence type="ECO:0000256" key="4">
    <source>
        <dbReference type="ARBA" id="ARBA00022692"/>
    </source>
</evidence>
<evidence type="ECO:0000313" key="10">
    <source>
        <dbReference type="Proteomes" id="UP000198642"/>
    </source>
</evidence>
<evidence type="ECO:0000256" key="1">
    <source>
        <dbReference type="ARBA" id="ARBA00004141"/>
    </source>
</evidence>
<keyword evidence="6 8" id="KW-0472">Membrane</keyword>
<organism evidence="9 10">
    <name type="scientific">Lentibacillus halodurans</name>
    <dbReference type="NCBI Taxonomy" id="237679"/>
    <lineage>
        <taxon>Bacteria</taxon>
        <taxon>Bacillati</taxon>
        <taxon>Bacillota</taxon>
        <taxon>Bacilli</taxon>
        <taxon>Bacillales</taxon>
        <taxon>Bacillaceae</taxon>
        <taxon>Lentibacillus</taxon>
    </lineage>
</organism>
<dbReference type="Proteomes" id="UP000198642">
    <property type="component" value="Unassembled WGS sequence"/>
</dbReference>
<dbReference type="InterPro" id="IPR038377">
    <property type="entry name" value="Na/Glc_symporter_sf"/>
</dbReference>